<accession>A0ABP1XW81</accession>
<proteinExistence type="predicted"/>
<keyword evidence="2" id="KW-1185">Reference proteome</keyword>
<sequence>MRHYIEFNNLNSLYDLGLSIVEEPKIPITEEIVEIDNGKTIRTGEYKDLDLTLKFRIRNPNTQIYDYLDTIVDWITNFSFENNDLYISAFKDKVFKVKKSTVKDPFTKYSRYGFFTVDFVLEPFRYLYREDIITLKSPGVIFYRGSYQGECKIRVYGSGNVQLTINRETLEIRNIDEFIEIDSKLKEIINKNGKSVVDNTNGNLLILSRGTNNIDWIGNVEKIEILPRTAFK</sequence>
<dbReference type="GeneID" id="97537946"/>
<evidence type="ECO:0000313" key="2">
    <source>
        <dbReference type="Proteomes" id="UP000032811"/>
    </source>
</evidence>
<dbReference type="RefSeq" id="WP_057545226.1">
    <property type="nucleotide sequence ID" value="NZ_CDNJ01000003.1"/>
</dbReference>
<name>A0ABP1XW81_PARSO</name>
<dbReference type="EMBL" id="LN679998">
    <property type="protein sequence ID" value="CEJ74224.1"/>
    <property type="molecule type" value="Genomic_DNA"/>
</dbReference>
<organism evidence="1 2">
    <name type="scientific">Paraclostridium sordellii</name>
    <name type="common">Clostridium sordellii</name>
    <dbReference type="NCBI Taxonomy" id="1505"/>
    <lineage>
        <taxon>Bacteria</taxon>
        <taxon>Bacillati</taxon>
        <taxon>Bacillota</taxon>
        <taxon>Clostridia</taxon>
        <taxon>Peptostreptococcales</taxon>
        <taxon>Peptostreptococcaceae</taxon>
        <taxon>Paraclostridium</taxon>
    </lineage>
</organism>
<evidence type="ECO:0000313" key="1">
    <source>
        <dbReference type="EMBL" id="CEJ74224.1"/>
    </source>
</evidence>
<reference evidence="1 2" key="1">
    <citation type="submission" date="2014-11" db="EMBL/GenBank/DDBJ databases">
        <authorList>
            <person name="Aslett M.A."/>
            <person name="De Silva N."/>
        </authorList>
    </citation>
    <scope>NUCLEOTIDE SEQUENCE [LARGE SCALE GENOMIC DNA]</scope>
    <source>
        <strain evidence="1 2">ATCC9714</strain>
    </source>
</reference>
<gene>
    <name evidence="1" type="ORF">ATCC9714_21121</name>
</gene>
<dbReference type="Gene3D" id="2.40.30.200">
    <property type="match status" value="1"/>
</dbReference>
<dbReference type="Proteomes" id="UP000032811">
    <property type="component" value="Chromosome 1"/>
</dbReference>
<protein>
    <submittedName>
        <fullName evidence="1">Conserved phage-related protein</fullName>
    </submittedName>
</protein>